<dbReference type="InterPro" id="IPR011006">
    <property type="entry name" value="CheY-like_superfamily"/>
</dbReference>
<evidence type="ECO:0000256" key="1">
    <source>
        <dbReference type="PROSITE-ProRule" id="PRU00169"/>
    </source>
</evidence>
<feature type="domain" description="Response regulatory" evidence="2">
    <location>
        <begin position="1"/>
        <end position="124"/>
    </location>
</feature>
<dbReference type="InterPro" id="IPR052893">
    <property type="entry name" value="TCS_response_regulator"/>
</dbReference>
<accession>A0A9E4ZV07</accession>
<evidence type="ECO:0000313" key="5">
    <source>
        <dbReference type="Proteomes" id="UP001068021"/>
    </source>
</evidence>
<dbReference type="PROSITE" id="PS50110">
    <property type="entry name" value="RESPONSE_REGULATORY"/>
    <property type="match status" value="1"/>
</dbReference>
<name>A0A9E4ZV07_9EURY</name>
<evidence type="ECO:0000259" key="2">
    <source>
        <dbReference type="PROSITE" id="PS50110"/>
    </source>
</evidence>
<dbReference type="SMART" id="SM00448">
    <property type="entry name" value="REC"/>
    <property type="match status" value="1"/>
</dbReference>
<organism evidence="3 5">
    <name type="scientific">Methanobacterium veterum</name>
    <dbReference type="NCBI Taxonomy" id="408577"/>
    <lineage>
        <taxon>Archaea</taxon>
        <taxon>Methanobacteriati</taxon>
        <taxon>Methanobacteriota</taxon>
        <taxon>Methanomada group</taxon>
        <taxon>Methanobacteria</taxon>
        <taxon>Methanobacteriales</taxon>
        <taxon>Methanobacteriaceae</taxon>
        <taxon>Methanobacterium</taxon>
    </lineage>
</organism>
<evidence type="ECO:0000313" key="3">
    <source>
        <dbReference type="EMBL" id="MCZ3364892.1"/>
    </source>
</evidence>
<gene>
    <name evidence="4" type="ORF">O3H35_08365</name>
    <name evidence="3" type="ORF">O3H54_03245</name>
</gene>
<dbReference type="CDD" id="cd17557">
    <property type="entry name" value="REC_Rcp-like"/>
    <property type="match status" value="1"/>
</dbReference>
<dbReference type="EMBL" id="JAPVER010000018">
    <property type="protein sequence ID" value="MCZ3364892.1"/>
    <property type="molecule type" value="Genomic_DNA"/>
</dbReference>
<evidence type="ECO:0000313" key="4">
    <source>
        <dbReference type="EMBL" id="MCZ3372647.1"/>
    </source>
</evidence>
<dbReference type="EMBL" id="JAPVES010000030">
    <property type="protein sequence ID" value="MCZ3372647.1"/>
    <property type="molecule type" value="Genomic_DNA"/>
</dbReference>
<dbReference type="Proteomes" id="UP001068021">
    <property type="component" value="Unassembled WGS sequence"/>
</dbReference>
<keyword evidence="5" id="KW-1185">Reference proteome</keyword>
<protein>
    <submittedName>
        <fullName evidence="3">Response regulator</fullName>
    </submittedName>
</protein>
<dbReference type="SUPFAM" id="SSF52172">
    <property type="entry name" value="CheY-like"/>
    <property type="match status" value="1"/>
</dbReference>
<dbReference type="AlphaFoldDB" id="A0A9E4ZV07"/>
<keyword evidence="1" id="KW-0597">Phosphoprotein</keyword>
<dbReference type="GO" id="GO:0000160">
    <property type="term" value="P:phosphorelay signal transduction system"/>
    <property type="evidence" value="ECO:0007669"/>
    <property type="project" value="InterPro"/>
</dbReference>
<dbReference type="PANTHER" id="PTHR44520">
    <property type="entry name" value="RESPONSE REGULATOR RCP1-RELATED"/>
    <property type="match status" value="1"/>
</dbReference>
<feature type="modified residue" description="4-aspartylphosphate" evidence="1">
    <location>
        <position position="57"/>
    </location>
</feature>
<reference evidence="3" key="1">
    <citation type="submission" date="2022-12" db="EMBL/GenBank/DDBJ databases">
        <title>Reclassification of two methanogenic archaea species isolated from the Kolyma lowland permafrost.</title>
        <authorList>
            <person name="Trubitsyn V.E."/>
            <person name="Rivkina E.M."/>
            <person name="Shcherbakova V.A."/>
        </authorList>
    </citation>
    <scope>NUCLEOTIDE SEQUENCE</scope>
    <source>
        <strain evidence="3">M2</strain>
        <strain evidence="4">MK4</strain>
    </source>
</reference>
<dbReference type="Gene3D" id="3.40.50.2300">
    <property type="match status" value="1"/>
</dbReference>
<dbReference type="Pfam" id="PF00072">
    <property type="entry name" value="Response_reg"/>
    <property type="match status" value="1"/>
</dbReference>
<comment type="caution">
    <text evidence="3">The sequence shown here is derived from an EMBL/GenBank/DDBJ whole genome shotgun (WGS) entry which is preliminary data.</text>
</comment>
<dbReference type="InterPro" id="IPR001789">
    <property type="entry name" value="Sig_transdc_resp-reg_receiver"/>
</dbReference>
<dbReference type="Proteomes" id="UP001074446">
    <property type="component" value="Unassembled WGS sequence"/>
</dbReference>
<sequence>MLLVEDDPADTRLIIELWNELEGTNINSVNKGIDAMDYLYNRNKYKNCKKPSLILLDLGLPMKNGFEVLKEIKTDDELKCIPVIVLTGATDNKDINKSYEIYANACIVKPIDFDEFKNYMRIFINFWFKIVTLPKATPRRTKFDFKRLRK</sequence>
<proteinExistence type="predicted"/>